<keyword evidence="2" id="KW-1185">Reference proteome</keyword>
<accession>A0A5P1FUK2</accession>
<dbReference type="Proteomes" id="UP000243459">
    <property type="component" value="Chromosome 1"/>
</dbReference>
<gene>
    <name evidence="1" type="ORF">A4U43_C01F16710</name>
</gene>
<dbReference type="EMBL" id="CM007381">
    <property type="protein sequence ID" value="ONK80350.1"/>
    <property type="molecule type" value="Genomic_DNA"/>
</dbReference>
<evidence type="ECO:0000313" key="2">
    <source>
        <dbReference type="Proteomes" id="UP000243459"/>
    </source>
</evidence>
<organism evidence="1 2">
    <name type="scientific">Asparagus officinalis</name>
    <name type="common">Garden asparagus</name>
    <dbReference type="NCBI Taxonomy" id="4686"/>
    <lineage>
        <taxon>Eukaryota</taxon>
        <taxon>Viridiplantae</taxon>
        <taxon>Streptophyta</taxon>
        <taxon>Embryophyta</taxon>
        <taxon>Tracheophyta</taxon>
        <taxon>Spermatophyta</taxon>
        <taxon>Magnoliopsida</taxon>
        <taxon>Liliopsida</taxon>
        <taxon>Asparagales</taxon>
        <taxon>Asparagaceae</taxon>
        <taxon>Asparagoideae</taxon>
        <taxon>Asparagus</taxon>
    </lineage>
</organism>
<name>A0A5P1FUK2_ASPOF</name>
<dbReference type="AlphaFoldDB" id="A0A5P1FUK2"/>
<sequence length="118" mass="11992">MSLSVCGAEFCASVIQAGIFGEVLGRASVIQAGVLGEVLGRLTRQHAEDTRRLSLFSGCLTPAHRSDRLSAGDEPTAALVVESPCRGGGNGMGSTARFHNGVIVVASIVVIGSGVVVV</sequence>
<reference evidence="2" key="1">
    <citation type="journal article" date="2017" name="Nat. Commun.">
        <title>The asparagus genome sheds light on the origin and evolution of a young Y chromosome.</title>
        <authorList>
            <person name="Harkess A."/>
            <person name="Zhou J."/>
            <person name="Xu C."/>
            <person name="Bowers J.E."/>
            <person name="Van der Hulst R."/>
            <person name="Ayyampalayam S."/>
            <person name="Mercati F."/>
            <person name="Riccardi P."/>
            <person name="McKain M.R."/>
            <person name="Kakrana A."/>
            <person name="Tang H."/>
            <person name="Ray J."/>
            <person name="Groenendijk J."/>
            <person name="Arikit S."/>
            <person name="Mathioni S.M."/>
            <person name="Nakano M."/>
            <person name="Shan H."/>
            <person name="Telgmann-Rauber A."/>
            <person name="Kanno A."/>
            <person name="Yue Z."/>
            <person name="Chen H."/>
            <person name="Li W."/>
            <person name="Chen Y."/>
            <person name="Xu X."/>
            <person name="Zhang Y."/>
            <person name="Luo S."/>
            <person name="Chen H."/>
            <person name="Gao J."/>
            <person name="Mao Z."/>
            <person name="Pires J.C."/>
            <person name="Luo M."/>
            <person name="Kudrna D."/>
            <person name="Wing R.A."/>
            <person name="Meyers B.C."/>
            <person name="Yi K."/>
            <person name="Kong H."/>
            <person name="Lavrijsen P."/>
            <person name="Sunseri F."/>
            <person name="Falavigna A."/>
            <person name="Ye Y."/>
            <person name="Leebens-Mack J.H."/>
            <person name="Chen G."/>
        </authorList>
    </citation>
    <scope>NUCLEOTIDE SEQUENCE [LARGE SCALE GENOMIC DNA]</scope>
    <source>
        <strain evidence="2">cv. DH0086</strain>
    </source>
</reference>
<evidence type="ECO:0000313" key="1">
    <source>
        <dbReference type="EMBL" id="ONK80350.1"/>
    </source>
</evidence>
<protein>
    <submittedName>
        <fullName evidence="1">Uncharacterized protein</fullName>
    </submittedName>
</protein>
<dbReference type="Gramene" id="ONK80350">
    <property type="protein sequence ID" value="ONK80350"/>
    <property type="gene ID" value="A4U43_C01F16710"/>
</dbReference>
<proteinExistence type="predicted"/>